<organism evidence="3 4">
    <name type="scientific">Candidatus Auribacter fodinae</name>
    <dbReference type="NCBI Taxonomy" id="2093366"/>
    <lineage>
        <taxon>Bacteria</taxon>
        <taxon>Pseudomonadati</taxon>
        <taxon>Candidatus Auribacterota</taxon>
        <taxon>Candidatus Auribacteria</taxon>
        <taxon>Candidatus Auribacterales</taxon>
        <taxon>Candidatus Auribacteraceae</taxon>
        <taxon>Candidatus Auribacter</taxon>
    </lineage>
</organism>
<dbReference type="InterPro" id="IPR035205">
    <property type="entry name" value="DUF5320"/>
</dbReference>
<feature type="region of interest" description="Disordered" evidence="2">
    <location>
        <begin position="1"/>
        <end position="20"/>
    </location>
</feature>
<dbReference type="AlphaFoldDB" id="A0A3A4QPG9"/>
<evidence type="ECO:0000313" key="4">
    <source>
        <dbReference type="Proteomes" id="UP000266426"/>
    </source>
</evidence>
<proteinExistence type="predicted"/>
<dbReference type="Pfam" id="PF17253">
    <property type="entry name" value="DUF5320"/>
    <property type="match status" value="1"/>
</dbReference>
<name>A0A3A4QPG9_9BACT</name>
<sequence length="101" mass="10713">MPGFDGTGPAGYGALTGGGRGYCAGVPVRPMRRGIPGGGARGFGFGYRARLTGIPGWRSWDIPLSAKDELTGLSAQAEYLEEQLSAVRERINSLNQDKKQN</sequence>
<evidence type="ECO:0008006" key="5">
    <source>
        <dbReference type="Google" id="ProtNLM"/>
    </source>
</evidence>
<feature type="coiled-coil region" evidence="1">
    <location>
        <begin position="70"/>
        <end position="97"/>
    </location>
</feature>
<comment type="caution">
    <text evidence="3">The sequence shown here is derived from an EMBL/GenBank/DDBJ whole genome shotgun (WGS) entry which is preliminary data.</text>
</comment>
<dbReference type="Proteomes" id="UP000266426">
    <property type="component" value="Unassembled WGS sequence"/>
</dbReference>
<keyword evidence="1" id="KW-0175">Coiled coil</keyword>
<accession>A0A3A4QPG9</accession>
<dbReference type="EMBL" id="QZJZ01000105">
    <property type="protein sequence ID" value="RJP55879.1"/>
    <property type="molecule type" value="Genomic_DNA"/>
</dbReference>
<gene>
    <name evidence="3" type="ORF">C4541_13300</name>
</gene>
<evidence type="ECO:0000256" key="1">
    <source>
        <dbReference type="SAM" id="Coils"/>
    </source>
</evidence>
<evidence type="ECO:0000256" key="2">
    <source>
        <dbReference type="SAM" id="MobiDB-lite"/>
    </source>
</evidence>
<reference evidence="3 4" key="1">
    <citation type="journal article" date="2017" name="ISME J.">
        <title>Energy and carbon metabolisms in a deep terrestrial subsurface fluid microbial community.</title>
        <authorList>
            <person name="Momper L."/>
            <person name="Jungbluth S.P."/>
            <person name="Lee M.D."/>
            <person name="Amend J.P."/>
        </authorList>
    </citation>
    <scope>NUCLEOTIDE SEQUENCE [LARGE SCALE GENOMIC DNA]</scope>
    <source>
        <strain evidence="3">SURF_26</strain>
    </source>
</reference>
<evidence type="ECO:0000313" key="3">
    <source>
        <dbReference type="EMBL" id="RJP55879.1"/>
    </source>
</evidence>
<protein>
    <recommendedName>
        <fullName evidence="5">DUF5320 domain-containing protein</fullName>
    </recommendedName>
</protein>